<keyword evidence="1" id="KW-0812">Transmembrane</keyword>
<reference evidence="2" key="2">
    <citation type="submission" date="2020-05" db="UniProtKB">
        <authorList>
            <consortium name="EnsemblMetazoa"/>
        </authorList>
    </citation>
    <scope>IDENTIFICATION</scope>
    <source>
        <strain evidence="2">maculatus3</strain>
    </source>
</reference>
<keyword evidence="1" id="KW-1133">Transmembrane helix</keyword>
<dbReference type="Proteomes" id="UP000075901">
    <property type="component" value="Unassembled WGS sequence"/>
</dbReference>
<feature type="transmembrane region" description="Helical" evidence="1">
    <location>
        <begin position="52"/>
        <end position="74"/>
    </location>
</feature>
<name>A0A182SDU1_9DIPT</name>
<accession>A0A182SDU1</accession>
<evidence type="ECO:0000313" key="3">
    <source>
        <dbReference type="Proteomes" id="UP000075901"/>
    </source>
</evidence>
<evidence type="ECO:0000313" key="2">
    <source>
        <dbReference type="EnsemblMetazoa" id="AMAM004770-PA"/>
    </source>
</evidence>
<reference evidence="3" key="1">
    <citation type="submission" date="2013-09" db="EMBL/GenBank/DDBJ databases">
        <title>The Genome Sequence of Anopheles maculatus species B.</title>
        <authorList>
            <consortium name="The Broad Institute Genomics Platform"/>
            <person name="Neafsey D.E."/>
            <person name="Besansky N."/>
            <person name="Howell P."/>
            <person name="Walton C."/>
            <person name="Young S.K."/>
            <person name="Zeng Q."/>
            <person name="Gargeya S."/>
            <person name="Fitzgerald M."/>
            <person name="Haas B."/>
            <person name="Abouelleil A."/>
            <person name="Allen A.W."/>
            <person name="Alvarado L."/>
            <person name="Arachchi H.M."/>
            <person name="Berlin A.M."/>
            <person name="Chapman S.B."/>
            <person name="Gainer-Dewar J."/>
            <person name="Goldberg J."/>
            <person name="Griggs A."/>
            <person name="Gujja S."/>
            <person name="Hansen M."/>
            <person name="Howarth C."/>
            <person name="Imamovic A."/>
            <person name="Ireland A."/>
            <person name="Larimer J."/>
            <person name="McCowan C."/>
            <person name="Murphy C."/>
            <person name="Pearson M."/>
            <person name="Poon T.W."/>
            <person name="Priest M."/>
            <person name="Roberts A."/>
            <person name="Saif S."/>
            <person name="Shea T."/>
            <person name="Sisk P."/>
            <person name="Sykes S."/>
            <person name="Wortman J."/>
            <person name="Nusbaum C."/>
            <person name="Birren B."/>
        </authorList>
    </citation>
    <scope>NUCLEOTIDE SEQUENCE [LARGE SCALE GENOMIC DNA]</scope>
    <source>
        <strain evidence="3">maculatus3</strain>
    </source>
</reference>
<organism evidence="2 3">
    <name type="scientific">Anopheles maculatus</name>
    <dbReference type="NCBI Taxonomy" id="74869"/>
    <lineage>
        <taxon>Eukaryota</taxon>
        <taxon>Metazoa</taxon>
        <taxon>Ecdysozoa</taxon>
        <taxon>Arthropoda</taxon>
        <taxon>Hexapoda</taxon>
        <taxon>Insecta</taxon>
        <taxon>Pterygota</taxon>
        <taxon>Neoptera</taxon>
        <taxon>Endopterygota</taxon>
        <taxon>Diptera</taxon>
        <taxon>Nematocera</taxon>
        <taxon>Culicoidea</taxon>
        <taxon>Culicidae</taxon>
        <taxon>Anophelinae</taxon>
        <taxon>Anopheles</taxon>
        <taxon>Anopheles maculatus group</taxon>
    </lineage>
</organism>
<keyword evidence="1" id="KW-0472">Membrane</keyword>
<dbReference type="AlphaFoldDB" id="A0A182SDU1"/>
<protein>
    <submittedName>
        <fullName evidence="2">Uncharacterized protein</fullName>
    </submittedName>
</protein>
<proteinExistence type="predicted"/>
<sequence length="169" mass="18951">MPFRTSTIGPSHVQKLEIFFPNGCPIEQSFSQITTYHSGMLERVNKASKKHLYLVSVIAISLHIFFCPPLLLLLSSAREENPKQKWSEILELTIINLYSTRMLKGCLILVGSCRVRVYHLQDEIPVTSPSKHTGNGYWGHSEMERQDLHNASAVGAVAAECFSPVRAVI</sequence>
<evidence type="ECO:0000256" key="1">
    <source>
        <dbReference type="SAM" id="Phobius"/>
    </source>
</evidence>
<dbReference type="EnsemblMetazoa" id="AMAM004770-RA">
    <property type="protein sequence ID" value="AMAM004770-PA"/>
    <property type="gene ID" value="AMAM004770"/>
</dbReference>
<dbReference type="VEuPathDB" id="VectorBase:AMAM004770"/>
<keyword evidence="3" id="KW-1185">Reference proteome</keyword>